<feature type="region of interest" description="Disordered" evidence="1">
    <location>
        <begin position="64"/>
        <end position="91"/>
    </location>
</feature>
<organism evidence="2 3">
    <name type="scientific">Glossina palpalis gambiensis</name>
    <dbReference type="NCBI Taxonomy" id="67801"/>
    <lineage>
        <taxon>Eukaryota</taxon>
        <taxon>Metazoa</taxon>
        <taxon>Ecdysozoa</taxon>
        <taxon>Arthropoda</taxon>
        <taxon>Hexapoda</taxon>
        <taxon>Insecta</taxon>
        <taxon>Pterygota</taxon>
        <taxon>Neoptera</taxon>
        <taxon>Endopterygota</taxon>
        <taxon>Diptera</taxon>
        <taxon>Brachycera</taxon>
        <taxon>Muscomorpha</taxon>
        <taxon>Hippoboscoidea</taxon>
        <taxon>Glossinidae</taxon>
        <taxon>Glossina</taxon>
    </lineage>
</organism>
<evidence type="ECO:0000256" key="1">
    <source>
        <dbReference type="SAM" id="MobiDB-lite"/>
    </source>
</evidence>
<dbReference type="AlphaFoldDB" id="A0A1B0AP24"/>
<dbReference type="VEuPathDB" id="VectorBase:GPPI003449"/>
<dbReference type="EMBL" id="JXJN01001120">
    <property type="status" value="NOT_ANNOTATED_CDS"/>
    <property type="molecule type" value="Genomic_DNA"/>
</dbReference>
<accession>A0A1B0AP24</accession>
<evidence type="ECO:0000313" key="3">
    <source>
        <dbReference type="Proteomes" id="UP000092460"/>
    </source>
</evidence>
<keyword evidence="3" id="KW-1185">Reference proteome</keyword>
<dbReference type="Proteomes" id="UP000092460">
    <property type="component" value="Unassembled WGS sequence"/>
</dbReference>
<reference evidence="2" key="2">
    <citation type="submission" date="2020-05" db="UniProtKB">
        <authorList>
            <consortium name="EnsemblMetazoa"/>
        </authorList>
    </citation>
    <scope>IDENTIFICATION</scope>
    <source>
        <strain evidence="2">IAEA</strain>
    </source>
</reference>
<name>A0A1B0AP24_9MUSC</name>
<protein>
    <submittedName>
        <fullName evidence="2">Uncharacterized protein</fullName>
    </submittedName>
</protein>
<sequence>MTGQLQEYANRRIAASDEDFLSFDNADNNFAPIIVEAAAGLGRIKEREVHGTEEEIEVENVEENGRIMDTTGETERDDSTIRTTPSSPYLF</sequence>
<evidence type="ECO:0000313" key="2">
    <source>
        <dbReference type="EnsemblMetazoa" id="GPPI003449-PA"/>
    </source>
</evidence>
<reference evidence="3" key="1">
    <citation type="submission" date="2015-01" db="EMBL/GenBank/DDBJ databases">
        <authorList>
            <person name="Aksoy S."/>
            <person name="Warren W."/>
            <person name="Wilson R.K."/>
        </authorList>
    </citation>
    <scope>NUCLEOTIDE SEQUENCE [LARGE SCALE GENOMIC DNA]</scope>
    <source>
        <strain evidence="3">IAEA</strain>
    </source>
</reference>
<feature type="compositionally biased region" description="Polar residues" evidence="1">
    <location>
        <begin position="81"/>
        <end position="91"/>
    </location>
</feature>
<dbReference type="EnsemblMetazoa" id="GPPI003449-RA">
    <property type="protein sequence ID" value="GPPI003449-PA"/>
    <property type="gene ID" value="GPPI003449"/>
</dbReference>
<proteinExistence type="predicted"/>